<evidence type="ECO:0000256" key="3">
    <source>
        <dbReference type="ARBA" id="ARBA00038493"/>
    </source>
</evidence>
<organism evidence="5 6">
    <name type="scientific">Sinobacterium norvegicum</name>
    <dbReference type="NCBI Taxonomy" id="1641715"/>
    <lineage>
        <taxon>Bacteria</taxon>
        <taxon>Pseudomonadati</taxon>
        <taxon>Pseudomonadota</taxon>
        <taxon>Gammaproteobacteria</taxon>
        <taxon>Cellvibrionales</taxon>
        <taxon>Spongiibacteraceae</taxon>
        <taxon>Sinobacterium</taxon>
    </lineage>
</organism>
<dbReference type="SUPFAM" id="SSF52317">
    <property type="entry name" value="Class I glutamine amidotransferase-like"/>
    <property type="match status" value="1"/>
</dbReference>
<dbReference type="Pfam" id="PF01965">
    <property type="entry name" value="DJ-1_PfpI"/>
    <property type="match status" value="1"/>
</dbReference>
<name>A0ABM9AH13_9GAMM</name>
<sequence>MNTATNKKVLMVITSHGELGNTGEKTGFWVEEFAAPYYALVDAGVDVVLASPAGGQPPIDPKSEMADFQTASTQRYDQDAAAQALVATTQVLANVQAGDYDGVFYPGGHGPLWDLTDNSDSIALIEAFFAANKPVAVVCHATAAVLNVKTPAGDFVVNNKVVTGFSNTEEEAVQLTDIVPFLLEDELVKRGGDYQKVADWNAFAVQDGLLISGQNPGSSELVAEKLLAALA</sequence>
<accession>A0ABM9AH13</accession>
<evidence type="ECO:0000256" key="1">
    <source>
        <dbReference type="ARBA" id="ARBA00023016"/>
    </source>
</evidence>
<proteinExistence type="inferred from homology"/>
<comment type="similarity">
    <text evidence="3">Belongs to the peptidase C56 family. HSP31-like subfamily.</text>
</comment>
<dbReference type="RefSeq" id="WP_237444738.1">
    <property type="nucleotide sequence ID" value="NZ_CAKLPX010000002.1"/>
</dbReference>
<keyword evidence="2" id="KW-0456">Lyase</keyword>
<feature type="domain" description="DJ-1/PfpI" evidence="4">
    <location>
        <begin position="31"/>
        <end position="228"/>
    </location>
</feature>
<comment type="caution">
    <text evidence="5">The sequence shown here is derived from an EMBL/GenBank/DDBJ whole genome shotgun (WGS) entry which is preliminary data.</text>
</comment>
<dbReference type="Gene3D" id="3.40.50.880">
    <property type="match status" value="1"/>
</dbReference>
<dbReference type="PANTHER" id="PTHR48094">
    <property type="entry name" value="PROTEIN/NUCLEIC ACID DEGLYCASE DJ-1-RELATED"/>
    <property type="match status" value="1"/>
</dbReference>
<keyword evidence="1" id="KW-0346">Stress response</keyword>
<dbReference type="InterPro" id="IPR029062">
    <property type="entry name" value="Class_I_gatase-like"/>
</dbReference>
<evidence type="ECO:0000313" key="5">
    <source>
        <dbReference type="EMBL" id="CAH0992042.1"/>
    </source>
</evidence>
<dbReference type="EMBL" id="CAKLPX010000002">
    <property type="protein sequence ID" value="CAH0992042.1"/>
    <property type="molecule type" value="Genomic_DNA"/>
</dbReference>
<reference evidence="5" key="1">
    <citation type="submission" date="2021-12" db="EMBL/GenBank/DDBJ databases">
        <authorList>
            <person name="Rodrigo-Torres L."/>
            <person name="Arahal R. D."/>
            <person name="Lucena T."/>
        </authorList>
    </citation>
    <scope>NUCLEOTIDE SEQUENCE</scope>
    <source>
        <strain evidence="5">CECT 8267</strain>
    </source>
</reference>
<dbReference type="EC" id="3.5.1.124" evidence="5"/>
<dbReference type="Proteomes" id="UP000838100">
    <property type="component" value="Unassembled WGS sequence"/>
</dbReference>
<evidence type="ECO:0000256" key="2">
    <source>
        <dbReference type="ARBA" id="ARBA00023239"/>
    </source>
</evidence>
<dbReference type="GO" id="GO:0036524">
    <property type="term" value="F:protein deglycase activity"/>
    <property type="evidence" value="ECO:0007669"/>
    <property type="project" value="UniProtKB-EC"/>
</dbReference>
<dbReference type="InterPro" id="IPR002818">
    <property type="entry name" value="DJ-1/PfpI"/>
</dbReference>
<keyword evidence="5" id="KW-0378">Hydrolase</keyword>
<evidence type="ECO:0000313" key="6">
    <source>
        <dbReference type="Proteomes" id="UP000838100"/>
    </source>
</evidence>
<evidence type="ECO:0000259" key="4">
    <source>
        <dbReference type="Pfam" id="PF01965"/>
    </source>
</evidence>
<dbReference type="InterPro" id="IPR050325">
    <property type="entry name" value="Prot/Nucl_acid_deglycase"/>
</dbReference>
<keyword evidence="6" id="KW-1185">Reference proteome</keyword>
<dbReference type="CDD" id="cd03141">
    <property type="entry name" value="GATase1_Hsp31_like"/>
    <property type="match status" value="1"/>
</dbReference>
<protein>
    <submittedName>
        <fullName evidence="5">Protein/nucleic acid deglycase HchA</fullName>
        <ecNumber evidence="5">3.5.1.124</ecNumber>
    </submittedName>
</protein>
<dbReference type="PANTHER" id="PTHR48094:SF11">
    <property type="entry name" value="GLUTATHIONE-INDEPENDENT GLYOXALASE HSP31-RELATED"/>
    <property type="match status" value="1"/>
</dbReference>
<gene>
    <name evidence="5" type="primary">hchA</name>
    <name evidence="5" type="ORF">SIN8267_02157</name>
</gene>